<name>A0AAE2SE36_9BACT</name>
<dbReference type="Proteomes" id="UP000634206">
    <property type="component" value="Unassembled WGS sequence"/>
</dbReference>
<feature type="domain" description="DUF3857" evidence="4">
    <location>
        <begin position="80"/>
        <end position="242"/>
    </location>
</feature>
<evidence type="ECO:0000313" key="5">
    <source>
        <dbReference type="EMBL" id="MBK1855712.1"/>
    </source>
</evidence>
<evidence type="ECO:0000259" key="3">
    <source>
        <dbReference type="Pfam" id="PF01841"/>
    </source>
</evidence>
<dbReference type="InterPro" id="IPR024618">
    <property type="entry name" value="DUF3857"/>
</dbReference>
<reference evidence="5" key="1">
    <citation type="submission" date="2021-01" db="EMBL/GenBank/DDBJ databases">
        <title>Modified the classification status of verrucomicrobia.</title>
        <authorList>
            <person name="Feng X."/>
        </authorList>
    </citation>
    <scope>NUCLEOTIDE SEQUENCE</scope>
    <source>
        <strain evidence="5">5K15</strain>
    </source>
</reference>
<dbReference type="InterPro" id="IPR002931">
    <property type="entry name" value="Transglutaminase-like"/>
</dbReference>
<dbReference type="SUPFAM" id="SSF48452">
    <property type="entry name" value="TPR-like"/>
    <property type="match status" value="1"/>
</dbReference>
<dbReference type="Pfam" id="PF01841">
    <property type="entry name" value="Transglut_core"/>
    <property type="match status" value="1"/>
</dbReference>
<feature type="signal peptide" evidence="2">
    <location>
        <begin position="1"/>
        <end position="20"/>
    </location>
</feature>
<keyword evidence="2" id="KW-0732">Signal</keyword>
<feature type="domain" description="Transglutaminase-like" evidence="3">
    <location>
        <begin position="293"/>
        <end position="410"/>
    </location>
</feature>
<evidence type="ECO:0000256" key="2">
    <source>
        <dbReference type="SAM" id="SignalP"/>
    </source>
</evidence>
<keyword evidence="6" id="KW-1185">Reference proteome</keyword>
<dbReference type="Gene3D" id="3.10.620.30">
    <property type="match status" value="1"/>
</dbReference>
<feature type="chain" id="PRO_5042139558" evidence="2">
    <location>
        <begin position="21"/>
        <end position="2049"/>
    </location>
</feature>
<accession>A0AAE2SE36</accession>
<evidence type="ECO:0000256" key="1">
    <source>
        <dbReference type="SAM" id="Coils"/>
    </source>
</evidence>
<dbReference type="RefSeq" id="WP_309490325.1">
    <property type="nucleotide sequence ID" value="NZ_JAENIG010000008.1"/>
</dbReference>
<evidence type="ECO:0000259" key="4">
    <source>
        <dbReference type="Pfam" id="PF12969"/>
    </source>
</evidence>
<gene>
    <name evidence="5" type="ORF">JIN83_12125</name>
</gene>
<dbReference type="SUPFAM" id="SSF54001">
    <property type="entry name" value="Cysteine proteinases"/>
    <property type="match status" value="1"/>
</dbReference>
<sequence>MIRVLCMLMFVSLTSQWLLAADDGVSHQVPDVIKKQVLPQLTSLEEVLKKAKKHRSGDESGVILLREKYYWVTEEGRRFRIYHNIYQVKTEQGVESLSRDNFGYDEKLIKVHLAKARTVLPNGESKPLADNAAFIQRGRGSHSDQLYNSNRELVLIYPDVKVGSITECVVIYEDIQPRIPQEMLGSFSLASGWPIVMSRLVVDLPEKMAERLKTKHIATQVRPERQAGRSAGRSQIVWQQNHSEGEHYEPNRAPSDQAGPAIQFCTLESWETFGQWYRKLVQPQQLLSKKLQGLADEWTKDAKSRDEVIRILFQRVANDVRYTGLEFGISGLKPYSCDEVWDAQYGDCKDKSNLLCALLTYKGIPAYITLVNTEHRGVVHREVPGYHAFNHAIAAIAPEKADGRWMFCDPTINYGKPGQLSPSSSNRDVLIVSPKKVHWQKTPESTGGQLHYAFDLTLNAQGTLSGWMTLSANGFYGISVGESYQSLERQSVLQKLNDLIEPYYAGAVVADYVLPVSQGKQFPDPVVVKAYFTCPVSQPNEQGRLPLRFPSSSNLFLDYGDHAARNTDFFQWRDTIRVSASIQLPSGWVIDSKPQPLDIDTPYYAISASWNGRKQDVKARQEAPVMTMRMDVDCLSDLIPANQIGVVQQANRALAAWLQKPALLTKNAQLAETQTHTANEDVELSLMPTGKGQMDLVNRLYPSTGSLALRELALKKALQFFPNDRNLAFVVASSLAHMKYSVADYQSANKMYAELLARPTQGVEPAEVHYARYIHAMSLYEVDEKEKAIELLTQLAKESDLSNYREGWTLALLGDYLATNTEGHAERAELAIQQYEKALEVKSNHTAYTVASLYMQRSHAGQGARAAGEFIEWISSDPKLSQEILDELDAKLNDSNFNTHLEPSLKVLAQVIPEVKQDAKLKDALSEMLKGHQSKMISKKANVAIRTKLLALIDQTRPSYLRDASAPQGADSREKVEAAMQEYYNEKHAQWLTTAAYYFRTYPADDSFTKHLWDFYTYVKWQEYTSQSGEKPVLFEPLTKLVKTIPTSDPYYWECLYVTASWHEEHDRWEEVLKIFEAIPTHPDYDEDFRITCWARMGAAYERLGRWEDAIRAHTQLADERDSYESVCEQLLRAGMLQLRIGKPDAALATWRLLASVPKSTWDESVDVDDIKTVVQLMADEAKTKQFWSQTDRWWNEELLPLMQTVGATIPDKPLLYNAINAEAVQNAVSESTSTKKLADLLAANYPVLESARWLPSRLSDVQLTLYNPSLKLKVADFRKNSALLIGYYKAVQSGCPPELLPTARLMEVAILIDAGHNEESAAEALKNLQQLEKLDNPDREQLERTTLIYMLAIQRAEGDLKDAIARAEQLQESPLLFIEKNMFARHYCQLLNQSGQTEKCLEVVQQSIAGNATKDSNYHALVALEKQLRGERFSREGFGRHLTSWVKANQPAWFAEVDIKSLDDDRLPGISELIDGDRGELSEVQFLKALLLVAQSPELEIGTRQEAFLFYIAEMVKYQTTWDDAVKLVTGAIKMEPGFENINRRLIWTQYVDHCYEGRLKQANQLRRHPAYELVQQSVRETTGVQVHKLCQVIAKNDAQAILWHIEDATAEPMDKVKSGNVYTLIEQLISYGALEQAEEVASGIKNWKLEAEQSKTKLALRLELKQTLRTAKRQHDVVKQLYAANRERIENLAKSAPDGWNQYVRIQNNQAFSPKQLSAVDASRWMKTGWIDQTDLSFWMTHTGFWLYDEEIEGLDAKAFANAMETILKSDLREDAKIGLLAGLLMLNMHDGPAMKAGSEILNREDLPTLDPKAQAALQLFVEQSQRYSGGDPVTSLDMLKLKTDDTVTGFLTTATALMLAISEGKKPNIERVLEDADSNLLLDDHLIHAYLQALIAIGDDDLVDLVKEQALDNFQDDLSELWLKPNVSSFASAVDVTTLLGCESLISERLIQHIRDNVHEDRHAKLDLLAALLRKDWKKVLEAGDVMLEEDEDRSHLLNYAMGMAHQHSGNVAKAREFFTPLSKKNPIEHTYILEARKHLKQMEGK</sequence>
<keyword evidence="1" id="KW-0175">Coiled coil</keyword>
<feature type="coiled-coil region" evidence="1">
    <location>
        <begin position="818"/>
        <end position="845"/>
    </location>
</feature>
<protein>
    <submittedName>
        <fullName evidence="5">DUF3857 domain-containing protein</fullName>
    </submittedName>
</protein>
<comment type="caution">
    <text evidence="5">The sequence shown here is derived from an EMBL/GenBank/DDBJ whole genome shotgun (WGS) entry which is preliminary data.</text>
</comment>
<dbReference type="Gene3D" id="1.25.40.10">
    <property type="entry name" value="Tetratricopeptide repeat domain"/>
    <property type="match status" value="2"/>
</dbReference>
<dbReference type="InterPro" id="IPR038765">
    <property type="entry name" value="Papain-like_cys_pep_sf"/>
</dbReference>
<dbReference type="InterPro" id="IPR011990">
    <property type="entry name" value="TPR-like_helical_dom_sf"/>
</dbReference>
<dbReference type="Pfam" id="PF12969">
    <property type="entry name" value="DUF3857"/>
    <property type="match status" value="1"/>
</dbReference>
<dbReference type="EMBL" id="JAENIG010000008">
    <property type="protein sequence ID" value="MBK1855712.1"/>
    <property type="molecule type" value="Genomic_DNA"/>
</dbReference>
<dbReference type="Gene3D" id="2.60.40.3140">
    <property type="match status" value="1"/>
</dbReference>
<organism evidence="5 6">
    <name type="scientific">Oceaniferula flava</name>
    <dbReference type="NCBI Taxonomy" id="2800421"/>
    <lineage>
        <taxon>Bacteria</taxon>
        <taxon>Pseudomonadati</taxon>
        <taxon>Verrucomicrobiota</taxon>
        <taxon>Verrucomicrobiia</taxon>
        <taxon>Verrucomicrobiales</taxon>
        <taxon>Verrucomicrobiaceae</taxon>
        <taxon>Oceaniferula</taxon>
    </lineage>
</organism>
<evidence type="ECO:0000313" key="6">
    <source>
        <dbReference type="Proteomes" id="UP000634206"/>
    </source>
</evidence>
<proteinExistence type="predicted"/>